<protein>
    <submittedName>
        <fullName evidence="1">Uncharacterized protein</fullName>
    </submittedName>
</protein>
<organism evidence="1 2">
    <name type="scientific">Friedmanniomyces endolithicus</name>
    <dbReference type="NCBI Taxonomy" id="329885"/>
    <lineage>
        <taxon>Eukaryota</taxon>
        <taxon>Fungi</taxon>
        <taxon>Dikarya</taxon>
        <taxon>Ascomycota</taxon>
        <taxon>Pezizomycotina</taxon>
        <taxon>Dothideomycetes</taxon>
        <taxon>Dothideomycetidae</taxon>
        <taxon>Mycosphaerellales</taxon>
        <taxon>Teratosphaeriaceae</taxon>
        <taxon>Friedmanniomyces</taxon>
    </lineage>
</organism>
<evidence type="ECO:0000313" key="1">
    <source>
        <dbReference type="EMBL" id="KAK0310791.1"/>
    </source>
</evidence>
<evidence type="ECO:0000313" key="2">
    <source>
        <dbReference type="Proteomes" id="UP001168146"/>
    </source>
</evidence>
<name>A0AAN6FBR8_9PEZI</name>
<proteinExistence type="predicted"/>
<comment type="caution">
    <text evidence="1">The sequence shown here is derived from an EMBL/GenBank/DDBJ whole genome shotgun (WGS) entry which is preliminary data.</text>
</comment>
<sequence>MTRLVLGTCMTSMRQDIKTIDLFQHRSRELLRELFLSSEASTSRDRAVSACAATGKSTYPLYCRGAFGPHFTFDFLSYSPTTAPKAEVVASDFNGSTRHPELATPWAEKP</sequence>
<dbReference type="EMBL" id="JASUXU010000074">
    <property type="protein sequence ID" value="KAK0310791.1"/>
    <property type="molecule type" value="Genomic_DNA"/>
</dbReference>
<gene>
    <name evidence="1" type="ORF">LTR82_014677</name>
</gene>
<accession>A0AAN6FBR8</accession>
<reference evidence="1" key="1">
    <citation type="submission" date="2021-12" db="EMBL/GenBank/DDBJ databases">
        <title>Black yeast isolated from Biological Soil Crust.</title>
        <authorList>
            <person name="Kurbessoian T."/>
        </authorList>
    </citation>
    <scope>NUCLEOTIDE SEQUENCE</scope>
    <source>
        <strain evidence="1">CCFEE 5208</strain>
    </source>
</reference>
<dbReference type="Proteomes" id="UP001168146">
    <property type="component" value="Unassembled WGS sequence"/>
</dbReference>
<dbReference type="AlphaFoldDB" id="A0AAN6FBR8"/>